<dbReference type="Proteomes" id="UP000177324">
    <property type="component" value="Unassembled WGS sequence"/>
</dbReference>
<dbReference type="PANTHER" id="PTHR38454">
    <property type="entry name" value="INTEGRAL MEMBRANE PROTEIN-RELATED"/>
    <property type="match status" value="1"/>
</dbReference>
<reference evidence="2 3" key="1">
    <citation type="journal article" date="2016" name="Nat. Commun.">
        <title>Thousands of microbial genomes shed light on interconnected biogeochemical processes in an aquifer system.</title>
        <authorList>
            <person name="Anantharaman K."/>
            <person name="Brown C.T."/>
            <person name="Hug L.A."/>
            <person name="Sharon I."/>
            <person name="Castelle C.J."/>
            <person name="Probst A.J."/>
            <person name="Thomas B.C."/>
            <person name="Singh A."/>
            <person name="Wilkins M.J."/>
            <person name="Karaoz U."/>
            <person name="Brodie E.L."/>
            <person name="Williams K.H."/>
            <person name="Hubbard S.S."/>
            <person name="Banfield J.F."/>
        </authorList>
    </citation>
    <scope>NUCLEOTIDE SEQUENCE [LARGE SCALE GENOMIC DNA]</scope>
</reference>
<dbReference type="AlphaFoldDB" id="A0A1G1VN06"/>
<gene>
    <name evidence="2" type="ORF">A2784_04535</name>
</gene>
<feature type="transmembrane region" description="Helical" evidence="1">
    <location>
        <begin position="143"/>
        <end position="163"/>
    </location>
</feature>
<proteinExistence type="predicted"/>
<evidence type="ECO:0000256" key="1">
    <source>
        <dbReference type="SAM" id="Phobius"/>
    </source>
</evidence>
<feature type="transmembrane region" description="Helical" evidence="1">
    <location>
        <begin position="386"/>
        <end position="406"/>
    </location>
</feature>
<evidence type="ECO:0000313" key="2">
    <source>
        <dbReference type="EMBL" id="OGY16724.1"/>
    </source>
</evidence>
<feature type="transmembrane region" description="Helical" evidence="1">
    <location>
        <begin position="359"/>
        <end position="379"/>
    </location>
</feature>
<dbReference type="PANTHER" id="PTHR38454:SF1">
    <property type="entry name" value="INTEGRAL MEMBRANE PROTEIN"/>
    <property type="match status" value="1"/>
</dbReference>
<comment type="caution">
    <text evidence="2">The sequence shown here is derived from an EMBL/GenBank/DDBJ whole genome shotgun (WGS) entry which is preliminary data.</text>
</comment>
<feature type="transmembrane region" description="Helical" evidence="1">
    <location>
        <begin position="220"/>
        <end position="239"/>
    </location>
</feature>
<protein>
    <recommendedName>
        <fullName evidence="4">Membrane protein 6-pyruvoyl-tetrahydropterin synthase-related domain-containing protein</fullName>
    </recommendedName>
</protein>
<feature type="transmembrane region" description="Helical" evidence="1">
    <location>
        <begin position="436"/>
        <end position="454"/>
    </location>
</feature>
<dbReference type="InterPro" id="IPR018580">
    <property type="entry name" value="Uncharacterised_YfhO"/>
</dbReference>
<dbReference type="Pfam" id="PF09586">
    <property type="entry name" value="YfhO"/>
    <property type="match status" value="1"/>
</dbReference>
<organism evidence="2 3">
    <name type="scientific">Candidatus Chisholmbacteria bacterium RIFCSPHIGHO2_01_FULL_48_12</name>
    <dbReference type="NCBI Taxonomy" id="1797589"/>
    <lineage>
        <taxon>Bacteria</taxon>
        <taxon>Candidatus Chisholmiibacteriota</taxon>
    </lineage>
</organism>
<feature type="transmembrane region" description="Helical" evidence="1">
    <location>
        <begin position="113"/>
        <end position="131"/>
    </location>
</feature>
<feature type="transmembrane region" description="Helical" evidence="1">
    <location>
        <begin position="183"/>
        <end position="213"/>
    </location>
</feature>
<feature type="transmembrane region" description="Helical" evidence="1">
    <location>
        <begin position="295"/>
        <end position="313"/>
    </location>
</feature>
<dbReference type="STRING" id="1797589.A2784_04535"/>
<accession>A0A1G1VN06</accession>
<name>A0A1G1VN06_9BACT</name>
<keyword evidence="1" id="KW-0472">Membrane</keyword>
<sequence>MAKATAILVVIWFIFTWPVWVKGLIPAPLDFLVGFFAPWQGGYNLPIKNPAIPDVVNQIIPWKIFTVSEWQQGRVPLWNPYNFSGTPHAANWQSAAFYPLNFIFMLLRFDTAWSLYVLLQPLLAGLFTYGYTRCLKLSRPAALLASLAFMWSGFMTAWFEWGTLGHALLWLPAALWAIERSKIIAATLFLALSLLAGHLQTSLYVILLCGIYYYFRHRRFWVSVILTMTPFLFTAFQLFPSLELYFNSFRSQENAIEWFQAFRMPVYSLITWFAPDFFGSPVTRNSFTDHSYVEMTGYIGLIPFLLALATLLIKNKSIHIKFFWWIIIASLALSLKTPLANLTAWLHIPVFSSSSPARIIGLVSFSLSILAGFGLDYLPKLNLKKFLLGFTFLFATLWLTTFMLHLPVSQRNLILPSIIFIIFITLVVIRASLQSIIFIPYLLFIVTAADLFRFHHKFTPYTDRALWYPQMNFITFLQENQGIDRSFGIFDGQLNLPFKIYSAEGYDTLFPKTYGQLLELNALGRVSGATIPKNSPQTMPLLNLLGVKYVVQGVIHGAAAWELQLWNYPDQFTNIYEDERYQVFLNKAVRPKGYLINGGTANIKVYTPAKIVIEVNSPQDNSLILSDSYYPGWRATIDGQATKINRTDEALRSIDVPTGQHSVIMTYQPAAFGLGLTTSMISLIGLSLWRRKLG</sequence>
<keyword evidence="1" id="KW-0812">Transmembrane</keyword>
<keyword evidence="1" id="KW-1133">Transmembrane helix</keyword>
<feature type="transmembrane region" description="Helical" evidence="1">
    <location>
        <begin position="412"/>
        <end position="429"/>
    </location>
</feature>
<feature type="transmembrane region" description="Helical" evidence="1">
    <location>
        <begin position="322"/>
        <end position="339"/>
    </location>
</feature>
<evidence type="ECO:0000313" key="3">
    <source>
        <dbReference type="Proteomes" id="UP000177324"/>
    </source>
</evidence>
<dbReference type="EMBL" id="MHCH01000039">
    <property type="protein sequence ID" value="OGY16724.1"/>
    <property type="molecule type" value="Genomic_DNA"/>
</dbReference>
<feature type="transmembrane region" description="Helical" evidence="1">
    <location>
        <begin position="670"/>
        <end position="689"/>
    </location>
</feature>
<evidence type="ECO:0008006" key="4">
    <source>
        <dbReference type="Google" id="ProtNLM"/>
    </source>
</evidence>